<keyword evidence="4" id="KW-0472">Membrane</keyword>
<dbReference type="GO" id="GO:0055085">
    <property type="term" value="P:transmembrane transport"/>
    <property type="evidence" value="ECO:0007669"/>
    <property type="project" value="InterPro"/>
</dbReference>
<gene>
    <name evidence="7" type="ORF">V757_04620</name>
</gene>
<dbReference type="Gene3D" id="3.30.1150.10">
    <property type="match status" value="1"/>
</dbReference>
<dbReference type="InterPro" id="IPR037682">
    <property type="entry name" value="TonB_C"/>
</dbReference>
<evidence type="ECO:0000256" key="5">
    <source>
        <dbReference type="SAM" id="MobiDB-lite"/>
    </source>
</evidence>
<keyword evidence="2" id="KW-0812">Transmembrane</keyword>
<sequence>MRGDINSRAGIKGGQNDRNQIGGGGGNDGYARLVKACVEPRLRFSGNQRLGVRYRVEFDSSRTVTNARITRTSGNKAFDTAALNALKQCNPFPKPPTGNSYVEGNYEFRPQ</sequence>
<dbReference type="GO" id="GO:0016020">
    <property type="term" value="C:membrane"/>
    <property type="evidence" value="ECO:0007669"/>
    <property type="project" value="UniProtKB-SubCell"/>
</dbReference>
<dbReference type="PATRIC" id="fig|1414851.3.peg.929"/>
<keyword evidence="8" id="KW-1185">Reference proteome</keyword>
<dbReference type="NCBIfam" id="TIGR01352">
    <property type="entry name" value="tonB_Cterm"/>
    <property type="match status" value="1"/>
</dbReference>
<feature type="region of interest" description="Disordered" evidence="5">
    <location>
        <begin position="89"/>
        <end position="111"/>
    </location>
</feature>
<comment type="caution">
    <text evidence="7">The sequence shown here is derived from an EMBL/GenBank/DDBJ whole genome shotgun (WGS) entry which is preliminary data.</text>
</comment>
<name>V8G8X0_9BURK</name>
<evidence type="ECO:0000256" key="3">
    <source>
        <dbReference type="ARBA" id="ARBA00022989"/>
    </source>
</evidence>
<feature type="domain" description="TonB C-terminal" evidence="6">
    <location>
        <begin position="24"/>
        <end position="111"/>
    </location>
</feature>
<evidence type="ECO:0000256" key="2">
    <source>
        <dbReference type="ARBA" id="ARBA00022692"/>
    </source>
</evidence>
<protein>
    <recommendedName>
        <fullName evidence="6">TonB C-terminal domain-containing protein</fullName>
    </recommendedName>
</protein>
<dbReference type="EMBL" id="AYSV01000067">
    <property type="protein sequence ID" value="ETD72413.1"/>
    <property type="molecule type" value="Genomic_DNA"/>
</dbReference>
<keyword evidence="3" id="KW-1133">Transmembrane helix</keyword>
<reference evidence="7 8" key="1">
    <citation type="submission" date="2013-11" db="EMBL/GenBank/DDBJ databases">
        <title>Genomic analysis of Pelistega sp. HM-7.</title>
        <authorList>
            <person name="Kumbhare S.V."/>
            <person name="Shetty S.A."/>
            <person name="Sharma O."/>
            <person name="Dhotre D.P."/>
        </authorList>
    </citation>
    <scope>NUCLEOTIDE SEQUENCE [LARGE SCALE GENOMIC DNA]</scope>
    <source>
        <strain evidence="7 8">HM-7</strain>
    </source>
</reference>
<organism evidence="7 8">
    <name type="scientific">Pelistega indica</name>
    <dbReference type="NCBI Taxonomy" id="1414851"/>
    <lineage>
        <taxon>Bacteria</taxon>
        <taxon>Pseudomonadati</taxon>
        <taxon>Pseudomonadota</taxon>
        <taxon>Betaproteobacteria</taxon>
        <taxon>Burkholderiales</taxon>
        <taxon>Alcaligenaceae</taxon>
        <taxon>Pelistega</taxon>
    </lineage>
</organism>
<evidence type="ECO:0000313" key="8">
    <source>
        <dbReference type="Proteomes" id="UP000018766"/>
    </source>
</evidence>
<dbReference type="SUPFAM" id="SSF74653">
    <property type="entry name" value="TolA/TonB C-terminal domain"/>
    <property type="match status" value="1"/>
</dbReference>
<evidence type="ECO:0000259" key="6">
    <source>
        <dbReference type="PROSITE" id="PS52015"/>
    </source>
</evidence>
<proteinExistence type="predicted"/>
<evidence type="ECO:0000313" key="7">
    <source>
        <dbReference type="EMBL" id="ETD72413.1"/>
    </source>
</evidence>
<comment type="subcellular location">
    <subcellularLocation>
        <location evidence="1">Membrane</location>
        <topology evidence="1">Single-pass membrane protein</topology>
    </subcellularLocation>
</comment>
<dbReference type="PROSITE" id="PS52015">
    <property type="entry name" value="TONB_CTD"/>
    <property type="match status" value="1"/>
</dbReference>
<evidence type="ECO:0000256" key="4">
    <source>
        <dbReference type="ARBA" id="ARBA00023136"/>
    </source>
</evidence>
<feature type="region of interest" description="Disordered" evidence="5">
    <location>
        <begin position="1"/>
        <end position="25"/>
    </location>
</feature>
<dbReference type="Proteomes" id="UP000018766">
    <property type="component" value="Unassembled WGS sequence"/>
</dbReference>
<dbReference type="Pfam" id="PF13103">
    <property type="entry name" value="TonB_2"/>
    <property type="match status" value="1"/>
</dbReference>
<dbReference type="InterPro" id="IPR006260">
    <property type="entry name" value="TonB/TolA_C"/>
</dbReference>
<dbReference type="AlphaFoldDB" id="V8G8X0"/>
<evidence type="ECO:0000256" key="1">
    <source>
        <dbReference type="ARBA" id="ARBA00004167"/>
    </source>
</evidence>
<accession>V8G8X0</accession>